<dbReference type="InterPro" id="IPR000084">
    <property type="entry name" value="PE-PGRS_N"/>
</dbReference>
<feature type="domain" description="PE" evidence="1">
    <location>
        <begin position="4"/>
        <end position="69"/>
    </location>
</feature>
<dbReference type="EMBL" id="AP022575">
    <property type="protein sequence ID" value="BBX75713.1"/>
    <property type="molecule type" value="Genomic_DNA"/>
</dbReference>
<proteinExistence type="predicted"/>
<reference evidence="2 3" key="1">
    <citation type="journal article" date="2019" name="Emerg. Microbes Infect.">
        <title>Comprehensive subspecies identification of 175 nontuberculous mycobacteria species based on 7547 genomic profiles.</title>
        <authorList>
            <person name="Matsumoto Y."/>
            <person name="Kinjo T."/>
            <person name="Motooka D."/>
            <person name="Nabeya D."/>
            <person name="Jung N."/>
            <person name="Uechi K."/>
            <person name="Horii T."/>
            <person name="Iida T."/>
            <person name="Fujita J."/>
            <person name="Nakamura S."/>
        </authorList>
    </citation>
    <scope>NUCLEOTIDE SEQUENCE [LARGE SCALE GENOMIC DNA]</scope>
    <source>
        <strain evidence="2 3">JCM 14233</strain>
    </source>
</reference>
<dbReference type="InterPro" id="IPR038332">
    <property type="entry name" value="PPE_sf"/>
</dbReference>
<name>A0A7I7MW35_9MYCO</name>
<evidence type="ECO:0000313" key="2">
    <source>
        <dbReference type="EMBL" id="BBX75713.1"/>
    </source>
</evidence>
<evidence type="ECO:0000259" key="1">
    <source>
        <dbReference type="Pfam" id="PF00934"/>
    </source>
</evidence>
<sequence length="119" mass="11183">MSFVIAAPEALLAAASDFAGIGSMIDAANAVAAAPTVGVLAAGADEVSTRVAALFGGYAREYQAHSAAVWVAPAAPRNPLGLAPPSAGPVVSAGAAARAGTAVMAAAPASVARAGPAGC</sequence>
<organism evidence="2 3">
    <name type="scientific">Mycobacterium shinjukuense</name>
    <dbReference type="NCBI Taxonomy" id="398694"/>
    <lineage>
        <taxon>Bacteria</taxon>
        <taxon>Bacillati</taxon>
        <taxon>Actinomycetota</taxon>
        <taxon>Actinomycetes</taxon>
        <taxon>Mycobacteriales</taxon>
        <taxon>Mycobacteriaceae</taxon>
        <taxon>Mycobacterium</taxon>
    </lineage>
</organism>
<dbReference type="Pfam" id="PF00934">
    <property type="entry name" value="PE"/>
    <property type="match status" value="1"/>
</dbReference>
<gene>
    <name evidence="2" type="ORF">MSHI_36190</name>
</gene>
<protein>
    <recommendedName>
        <fullName evidence="1">PE domain-containing protein</fullName>
    </recommendedName>
</protein>
<dbReference type="Proteomes" id="UP000467236">
    <property type="component" value="Chromosome"/>
</dbReference>
<dbReference type="Gene3D" id="1.10.287.850">
    <property type="entry name" value="HP0062-like domain"/>
    <property type="match status" value="1"/>
</dbReference>
<dbReference type="SUPFAM" id="SSF140459">
    <property type="entry name" value="PE/PPE dimer-like"/>
    <property type="match status" value="1"/>
</dbReference>
<evidence type="ECO:0000313" key="3">
    <source>
        <dbReference type="Proteomes" id="UP000467236"/>
    </source>
</evidence>
<dbReference type="AlphaFoldDB" id="A0A7I7MW35"/>
<accession>A0A7I7MW35</accession>
<dbReference type="KEGG" id="mshj:MSHI_36190"/>
<keyword evidence="3" id="KW-1185">Reference proteome</keyword>